<dbReference type="PROSITE" id="PS00108">
    <property type="entry name" value="PROTEIN_KINASE_ST"/>
    <property type="match status" value="1"/>
</dbReference>
<keyword evidence="8" id="KW-0430">Lectin</keyword>
<dbReference type="PIRSF" id="PIRSF000641">
    <property type="entry name" value="SRK"/>
    <property type="match status" value="1"/>
</dbReference>
<dbReference type="GO" id="GO:0048544">
    <property type="term" value="P:recognition of pollen"/>
    <property type="evidence" value="ECO:0007669"/>
    <property type="project" value="InterPro"/>
</dbReference>
<dbReference type="SMART" id="SM00220">
    <property type="entry name" value="S_TKc"/>
    <property type="match status" value="1"/>
</dbReference>
<keyword evidence="10 19" id="KW-0418">Kinase</keyword>
<comment type="similarity">
    <text evidence="19">Belongs to the protein kinase superfamily. Ser/Thr protein kinase family.</text>
</comment>
<comment type="caution">
    <text evidence="26">The sequence shown here is derived from an EMBL/GenBank/DDBJ whole genome shotgun (WGS) entry which is preliminary data.</text>
</comment>
<dbReference type="InterPro" id="IPR001245">
    <property type="entry name" value="Ser-Thr/Tyr_kinase_cat_dom"/>
</dbReference>
<evidence type="ECO:0000256" key="9">
    <source>
        <dbReference type="ARBA" id="ARBA00022741"/>
    </source>
</evidence>
<dbReference type="Gene3D" id="2.90.10.10">
    <property type="entry name" value="Bulb-type lectin domain"/>
    <property type="match status" value="1"/>
</dbReference>
<dbReference type="InterPro" id="IPR011009">
    <property type="entry name" value="Kinase-like_dom_sf"/>
</dbReference>
<dbReference type="Gene3D" id="3.30.200.20">
    <property type="entry name" value="Phosphorylase Kinase, domain 1"/>
    <property type="match status" value="1"/>
</dbReference>
<dbReference type="GO" id="GO:0030246">
    <property type="term" value="F:carbohydrate binding"/>
    <property type="evidence" value="ECO:0007669"/>
    <property type="project" value="UniProtKB-KW"/>
</dbReference>
<dbReference type="FunFam" id="3.30.200.20:FF:000330">
    <property type="entry name" value="G-type lectin S-receptor-like serine/threonine-protein kinase At4g03230"/>
    <property type="match status" value="1"/>
</dbReference>
<dbReference type="Pfam" id="PF08276">
    <property type="entry name" value="PAN_2"/>
    <property type="match status" value="1"/>
</dbReference>
<dbReference type="InterPro" id="IPR008271">
    <property type="entry name" value="Ser/Thr_kinase_AS"/>
</dbReference>
<evidence type="ECO:0000256" key="12">
    <source>
        <dbReference type="ARBA" id="ARBA00022989"/>
    </source>
</evidence>
<evidence type="ECO:0000256" key="5">
    <source>
        <dbReference type="ARBA" id="ARBA00022679"/>
    </source>
</evidence>
<feature type="region of interest" description="Disordered" evidence="21">
    <location>
        <begin position="1"/>
        <end position="22"/>
    </location>
</feature>
<dbReference type="InterPro" id="IPR024171">
    <property type="entry name" value="SRK-like_kinase"/>
</dbReference>
<evidence type="ECO:0000256" key="11">
    <source>
        <dbReference type="ARBA" id="ARBA00022840"/>
    </source>
</evidence>
<feature type="domain" description="Protein kinase" evidence="23">
    <location>
        <begin position="521"/>
        <end position="791"/>
    </location>
</feature>
<evidence type="ECO:0000256" key="13">
    <source>
        <dbReference type="ARBA" id="ARBA00023136"/>
    </source>
</evidence>
<dbReference type="Proteomes" id="UP000238479">
    <property type="component" value="Chromosome 5"/>
</dbReference>
<evidence type="ECO:0000256" key="20">
    <source>
        <dbReference type="PROSITE-ProRule" id="PRU10141"/>
    </source>
</evidence>
<dbReference type="PROSITE" id="PS50927">
    <property type="entry name" value="BULB_LECTIN"/>
    <property type="match status" value="1"/>
</dbReference>
<keyword evidence="15" id="KW-0675">Receptor</keyword>
<keyword evidence="13 22" id="KW-0472">Membrane</keyword>
<evidence type="ECO:0000256" key="15">
    <source>
        <dbReference type="ARBA" id="ARBA00023170"/>
    </source>
</evidence>
<dbReference type="GO" id="GO:0005524">
    <property type="term" value="F:ATP binding"/>
    <property type="evidence" value="ECO:0007669"/>
    <property type="project" value="UniProtKB-UniRule"/>
</dbReference>
<dbReference type="Gene3D" id="1.10.510.10">
    <property type="entry name" value="Transferase(Phosphotransferase) domain 1"/>
    <property type="match status" value="1"/>
</dbReference>
<dbReference type="CDD" id="cd01098">
    <property type="entry name" value="PAN_AP_plant"/>
    <property type="match status" value="1"/>
</dbReference>
<dbReference type="PANTHER" id="PTHR27002">
    <property type="entry name" value="RECEPTOR-LIKE SERINE/THREONINE-PROTEIN KINASE SD1-8"/>
    <property type="match status" value="1"/>
</dbReference>
<dbReference type="SMART" id="SM00473">
    <property type="entry name" value="PAN_AP"/>
    <property type="match status" value="1"/>
</dbReference>
<dbReference type="PROSITE" id="PS00107">
    <property type="entry name" value="PROTEIN_KINASE_ATP"/>
    <property type="match status" value="1"/>
</dbReference>
<name>A0A2P6Q342_ROSCH</name>
<dbReference type="EC" id="2.7.11.1" evidence="19"/>
<dbReference type="SUPFAM" id="SSF56112">
    <property type="entry name" value="Protein kinase-like (PK-like)"/>
    <property type="match status" value="1"/>
</dbReference>
<dbReference type="InterPro" id="IPR000719">
    <property type="entry name" value="Prot_kinase_dom"/>
</dbReference>
<dbReference type="CDD" id="cd00028">
    <property type="entry name" value="B_lectin"/>
    <property type="match status" value="1"/>
</dbReference>
<evidence type="ECO:0000256" key="6">
    <source>
        <dbReference type="ARBA" id="ARBA00022692"/>
    </source>
</evidence>
<dbReference type="PROSITE" id="PS50011">
    <property type="entry name" value="PROTEIN_KINASE_DOM"/>
    <property type="match status" value="1"/>
</dbReference>
<accession>A0A2P6Q342</accession>
<organism evidence="26 27">
    <name type="scientific">Rosa chinensis</name>
    <name type="common">China rose</name>
    <dbReference type="NCBI Taxonomy" id="74649"/>
    <lineage>
        <taxon>Eukaryota</taxon>
        <taxon>Viridiplantae</taxon>
        <taxon>Streptophyta</taxon>
        <taxon>Embryophyta</taxon>
        <taxon>Tracheophyta</taxon>
        <taxon>Spermatophyta</taxon>
        <taxon>Magnoliopsida</taxon>
        <taxon>eudicotyledons</taxon>
        <taxon>Gunneridae</taxon>
        <taxon>Pentapetalae</taxon>
        <taxon>rosids</taxon>
        <taxon>fabids</taxon>
        <taxon>Rosales</taxon>
        <taxon>Rosaceae</taxon>
        <taxon>Rosoideae</taxon>
        <taxon>Rosoideae incertae sedis</taxon>
        <taxon>Rosa</taxon>
    </lineage>
</organism>
<dbReference type="AlphaFoldDB" id="A0A2P6Q342"/>
<evidence type="ECO:0000256" key="21">
    <source>
        <dbReference type="SAM" id="MobiDB-lite"/>
    </source>
</evidence>
<dbReference type="Gramene" id="PRQ28612">
    <property type="protein sequence ID" value="PRQ28612"/>
    <property type="gene ID" value="RchiOBHm_Chr5g0004891"/>
</dbReference>
<keyword evidence="14" id="KW-1015">Disulfide bond</keyword>
<dbReference type="GO" id="GO:0004674">
    <property type="term" value="F:protein serine/threonine kinase activity"/>
    <property type="evidence" value="ECO:0007669"/>
    <property type="project" value="UniProtKB-KW"/>
</dbReference>
<evidence type="ECO:0000259" key="24">
    <source>
        <dbReference type="PROSITE" id="PS50927"/>
    </source>
</evidence>
<dbReference type="Pfam" id="PF07714">
    <property type="entry name" value="PK_Tyr_Ser-Thr"/>
    <property type="match status" value="1"/>
</dbReference>
<dbReference type="InterPro" id="IPR001480">
    <property type="entry name" value="Bulb-type_lectin_dom"/>
</dbReference>
<feature type="domain" description="Bulb-type lectin" evidence="24">
    <location>
        <begin position="53"/>
        <end position="176"/>
    </location>
</feature>
<dbReference type="PROSITE" id="PS50948">
    <property type="entry name" value="PAN"/>
    <property type="match status" value="1"/>
</dbReference>
<keyword evidence="5 19" id="KW-0808">Transferase</keyword>
<keyword evidence="4" id="KW-0245">EGF-like domain</keyword>
<comment type="subcellular location">
    <subcellularLocation>
        <location evidence="1">Cell membrane</location>
        <topology evidence="1">Single-pass type I membrane protein</topology>
    </subcellularLocation>
</comment>
<feature type="domain" description="Apple" evidence="25">
    <location>
        <begin position="342"/>
        <end position="423"/>
    </location>
</feature>
<keyword evidence="2" id="KW-1003">Cell membrane</keyword>
<dbReference type="SMART" id="SM00108">
    <property type="entry name" value="B_lectin"/>
    <property type="match status" value="1"/>
</dbReference>
<keyword evidence="16" id="KW-0325">Glycoprotein</keyword>
<evidence type="ECO:0000256" key="8">
    <source>
        <dbReference type="ARBA" id="ARBA00022734"/>
    </source>
</evidence>
<reference evidence="26 27" key="1">
    <citation type="journal article" date="2018" name="Nat. Genet.">
        <title>The Rosa genome provides new insights in the design of modern roses.</title>
        <authorList>
            <person name="Bendahmane M."/>
        </authorList>
    </citation>
    <scope>NUCLEOTIDE SEQUENCE [LARGE SCALE GENOMIC DNA]</scope>
    <source>
        <strain evidence="27">cv. Old Blush</strain>
    </source>
</reference>
<evidence type="ECO:0000256" key="14">
    <source>
        <dbReference type="ARBA" id="ARBA00023157"/>
    </source>
</evidence>
<dbReference type="OMA" id="AFTYRIN"/>
<dbReference type="InterPro" id="IPR017441">
    <property type="entry name" value="Protein_kinase_ATP_BS"/>
</dbReference>
<keyword evidence="6 22" id="KW-0812">Transmembrane</keyword>
<dbReference type="GO" id="GO:0005886">
    <property type="term" value="C:plasma membrane"/>
    <property type="evidence" value="ECO:0007669"/>
    <property type="project" value="UniProtKB-SubCell"/>
</dbReference>
<evidence type="ECO:0000256" key="1">
    <source>
        <dbReference type="ARBA" id="ARBA00004251"/>
    </source>
</evidence>
<keyword evidence="7" id="KW-0732">Signal</keyword>
<proteinExistence type="inferred from homology"/>
<evidence type="ECO:0000259" key="23">
    <source>
        <dbReference type="PROSITE" id="PS50011"/>
    </source>
</evidence>
<gene>
    <name evidence="26" type="ORF">RchiOBHm_Chr5g0004891</name>
</gene>
<dbReference type="PANTHER" id="PTHR27002:SF1095">
    <property type="entry name" value="G-TYPE LECTIN S-RECEPTOR-LIKE SERINE_THREONINE-PROTEIN KINASE RKS1"/>
    <property type="match status" value="1"/>
</dbReference>
<keyword evidence="27" id="KW-1185">Reference proteome</keyword>
<comment type="catalytic activity">
    <reaction evidence="17 19">
        <text>L-threonyl-[protein] + ATP = O-phospho-L-threonyl-[protein] + ADP + H(+)</text>
        <dbReference type="Rhea" id="RHEA:46608"/>
        <dbReference type="Rhea" id="RHEA-COMP:11060"/>
        <dbReference type="Rhea" id="RHEA-COMP:11605"/>
        <dbReference type="ChEBI" id="CHEBI:15378"/>
        <dbReference type="ChEBI" id="CHEBI:30013"/>
        <dbReference type="ChEBI" id="CHEBI:30616"/>
        <dbReference type="ChEBI" id="CHEBI:61977"/>
        <dbReference type="ChEBI" id="CHEBI:456216"/>
        <dbReference type="EC" id="2.7.11.1"/>
    </reaction>
</comment>
<dbReference type="CDD" id="cd14066">
    <property type="entry name" value="STKc_IRAK"/>
    <property type="match status" value="1"/>
</dbReference>
<dbReference type="InterPro" id="IPR003609">
    <property type="entry name" value="Pan_app"/>
</dbReference>
<evidence type="ECO:0000256" key="4">
    <source>
        <dbReference type="ARBA" id="ARBA00022536"/>
    </source>
</evidence>
<evidence type="ECO:0000256" key="19">
    <source>
        <dbReference type="PIRNR" id="PIRNR000641"/>
    </source>
</evidence>
<evidence type="ECO:0000313" key="27">
    <source>
        <dbReference type="Proteomes" id="UP000238479"/>
    </source>
</evidence>
<protein>
    <recommendedName>
        <fullName evidence="19">Receptor-like serine/threonine-protein kinase</fullName>
        <ecNumber evidence="19">2.7.11.1</ecNumber>
    </recommendedName>
</protein>
<evidence type="ECO:0000256" key="22">
    <source>
        <dbReference type="SAM" id="Phobius"/>
    </source>
</evidence>
<dbReference type="InterPro" id="IPR036426">
    <property type="entry name" value="Bulb-type_lectin_dom_sf"/>
</dbReference>
<dbReference type="GO" id="GO:0106310">
    <property type="term" value="F:protein serine kinase activity"/>
    <property type="evidence" value="ECO:0007669"/>
    <property type="project" value="RHEA"/>
</dbReference>
<evidence type="ECO:0000256" key="10">
    <source>
        <dbReference type="ARBA" id="ARBA00022777"/>
    </source>
</evidence>
<dbReference type="SUPFAM" id="SSF51110">
    <property type="entry name" value="alpha-D-mannose-specific plant lectins"/>
    <property type="match status" value="1"/>
</dbReference>
<keyword evidence="9 19" id="KW-0547">Nucleotide-binding</keyword>
<dbReference type="FunFam" id="2.90.10.10:FF:000005">
    <property type="entry name" value="G-type lectin S-receptor-like serine/threonine-protein kinase"/>
    <property type="match status" value="1"/>
</dbReference>
<evidence type="ECO:0000256" key="7">
    <source>
        <dbReference type="ARBA" id="ARBA00022729"/>
    </source>
</evidence>
<evidence type="ECO:0000256" key="18">
    <source>
        <dbReference type="ARBA" id="ARBA00048679"/>
    </source>
</evidence>
<keyword evidence="3 19" id="KW-0723">Serine/threonine-protein kinase</keyword>
<evidence type="ECO:0000259" key="25">
    <source>
        <dbReference type="PROSITE" id="PS50948"/>
    </source>
</evidence>
<dbReference type="Pfam" id="PF01453">
    <property type="entry name" value="B_lectin"/>
    <property type="match status" value="1"/>
</dbReference>
<feature type="transmembrane region" description="Helical" evidence="22">
    <location>
        <begin position="443"/>
        <end position="464"/>
    </location>
</feature>
<feature type="binding site" evidence="20">
    <location>
        <position position="549"/>
    </location>
    <ligand>
        <name>ATP</name>
        <dbReference type="ChEBI" id="CHEBI:30616"/>
    </ligand>
</feature>
<evidence type="ECO:0000256" key="17">
    <source>
        <dbReference type="ARBA" id="ARBA00047899"/>
    </source>
</evidence>
<comment type="catalytic activity">
    <reaction evidence="18 19">
        <text>L-seryl-[protein] + ATP = O-phospho-L-seryl-[protein] + ADP + H(+)</text>
        <dbReference type="Rhea" id="RHEA:17989"/>
        <dbReference type="Rhea" id="RHEA-COMP:9863"/>
        <dbReference type="Rhea" id="RHEA-COMP:11604"/>
        <dbReference type="ChEBI" id="CHEBI:15378"/>
        <dbReference type="ChEBI" id="CHEBI:29999"/>
        <dbReference type="ChEBI" id="CHEBI:30616"/>
        <dbReference type="ChEBI" id="CHEBI:83421"/>
        <dbReference type="ChEBI" id="CHEBI:456216"/>
        <dbReference type="EC" id="2.7.11.1"/>
    </reaction>
</comment>
<evidence type="ECO:0000256" key="3">
    <source>
        <dbReference type="ARBA" id="ARBA00022527"/>
    </source>
</evidence>
<dbReference type="FunFam" id="1.10.510.10:FF:000060">
    <property type="entry name" value="G-type lectin S-receptor-like serine/threonine-protein kinase"/>
    <property type="match status" value="1"/>
</dbReference>
<sequence>MSYFSSLSMANQSLTGPQPSQYSSYRKLTMNSTEGSMISKFLILLLIPCCISLDTITPNQPLKDGDVLVSTGKIFALGFFSPGKSHSRYVGVWYYQVPNQTIVWVANRDNPVNGSSGLLAIHGDGGLVIYGKDQKIPIWSSNVTLSSPNNSMAKLLETGNLVLLENEVSQNVLWEGFDHPSNTMLPFMKLGVNRQSRIDWFLTSWKSQDDPGTGNCSYRIDSSGFPQLILYKDGAPWWRAGTWTGLRLSGVPVSSPNFIFNSCFVNNQDEISVMYVVNNASSIFTRTVLDETGTVARSTWNGEAHEWNVFWSAPVERCDYYGRCGPNNGSGGCIRGKGVSMCGNGEGFVKIVRVKIPESSMASVNINMSLKACEQECLRNCSCTAYSIADENKGGIGCVTWHGDLMDIRTFSNAGQDLYVRVNATVLAQYAKSNGSLTKKAKLAISMVSVLLFFLVVFLVYWLVKRKLKEKKRPNIFVSRVPKGSMYFEKSTADIDDESTINSSELPFFGISIISAATNNFSVSNKLGAGGFGSVYKGVLSNGKEVAVKRLSKHSGQGIEEFKNEVMLIAKLQHRNLVRILGCCVQDEEKMLIYEYVPNKSLDYFIFNWTRRFEIICGIARGILYLHQDSRLRIIHRDLKASNVLLDASMNPKIADFGLARIFRGDQNESKTNRVVGTYGYMSPEYAMEGLFSVKSDVYSFGILLLEIISGRKNIGYYDETYPDSNLVGHVWNLSREDNALEIVDSSLGDSLQFDEVLRCIQIALLCVQDFPTERPTMSAVLVMLSNDAALPPPGKPAFLVKKAGTSEENSINYVTCTIVGAR</sequence>
<evidence type="ECO:0000313" key="26">
    <source>
        <dbReference type="EMBL" id="PRQ28612.1"/>
    </source>
</evidence>
<keyword evidence="12 22" id="KW-1133">Transmembrane helix</keyword>
<evidence type="ECO:0000256" key="2">
    <source>
        <dbReference type="ARBA" id="ARBA00022475"/>
    </source>
</evidence>
<keyword evidence="11 19" id="KW-0067">ATP-binding</keyword>
<dbReference type="EMBL" id="PDCK01000043">
    <property type="protein sequence ID" value="PRQ28612.1"/>
    <property type="molecule type" value="Genomic_DNA"/>
</dbReference>
<evidence type="ECO:0000256" key="16">
    <source>
        <dbReference type="ARBA" id="ARBA00023180"/>
    </source>
</evidence>